<feature type="compositionally biased region" description="Low complexity" evidence="1">
    <location>
        <begin position="30"/>
        <end position="81"/>
    </location>
</feature>
<reference evidence="2 3" key="1">
    <citation type="submission" date="2018-06" db="EMBL/GenBank/DDBJ databases">
        <title>A transcriptomic atlas of mushroom development highlights an independent origin of complex multicellularity.</title>
        <authorList>
            <consortium name="DOE Joint Genome Institute"/>
            <person name="Krizsan K."/>
            <person name="Almasi E."/>
            <person name="Merenyi Z."/>
            <person name="Sahu N."/>
            <person name="Viragh M."/>
            <person name="Koszo T."/>
            <person name="Mondo S."/>
            <person name="Kiss B."/>
            <person name="Balint B."/>
            <person name="Kues U."/>
            <person name="Barry K."/>
            <person name="Hegedus J.C."/>
            <person name="Henrissat B."/>
            <person name="Johnson J."/>
            <person name="Lipzen A."/>
            <person name="Ohm R."/>
            <person name="Nagy I."/>
            <person name="Pangilinan J."/>
            <person name="Yan J."/>
            <person name="Xiong Y."/>
            <person name="Grigoriev I.V."/>
            <person name="Hibbett D.S."/>
            <person name="Nagy L.G."/>
        </authorList>
    </citation>
    <scope>NUCLEOTIDE SEQUENCE [LARGE SCALE GENOMIC DNA]</scope>
    <source>
        <strain evidence="2 3">SZMC22713</strain>
    </source>
</reference>
<feature type="region of interest" description="Disordered" evidence="1">
    <location>
        <begin position="509"/>
        <end position="534"/>
    </location>
</feature>
<dbReference type="Proteomes" id="UP000294933">
    <property type="component" value="Unassembled WGS sequence"/>
</dbReference>
<accession>A0A4Y7PJY3</accession>
<feature type="compositionally biased region" description="Basic and acidic residues" evidence="1">
    <location>
        <begin position="9"/>
        <end position="20"/>
    </location>
</feature>
<evidence type="ECO:0000256" key="1">
    <source>
        <dbReference type="SAM" id="MobiDB-lite"/>
    </source>
</evidence>
<feature type="region of interest" description="Disordered" evidence="1">
    <location>
        <begin position="679"/>
        <end position="715"/>
    </location>
</feature>
<feature type="region of interest" description="Disordered" evidence="1">
    <location>
        <begin position="303"/>
        <end position="368"/>
    </location>
</feature>
<dbReference type="AlphaFoldDB" id="A0A4Y7PJY3"/>
<dbReference type="VEuPathDB" id="FungiDB:BD410DRAFT_844979"/>
<evidence type="ECO:0000313" key="2">
    <source>
        <dbReference type="EMBL" id="TDL15697.1"/>
    </source>
</evidence>
<feature type="compositionally biased region" description="Low complexity" evidence="1">
    <location>
        <begin position="683"/>
        <end position="705"/>
    </location>
</feature>
<feature type="compositionally biased region" description="Pro residues" evidence="1">
    <location>
        <begin position="575"/>
        <end position="595"/>
    </location>
</feature>
<protein>
    <submittedName>
        <fullName evidence="2">Uncharacterized protein</fullName>
    </submittedName>
</protein>
<sequence>MTPLCHPTDCSDPRREENVHNADVPLDVLSTSTASESSTTTTRRSTQASTQASVARASASQSACPRSRPRAPRLAATSTTAVVTPDSPSARLPTLRSQPDALNVDETSSGVIASLDSVRTLTRHNVQPATAASRTALMSISQPSRPSSVSSVIDSPILQASAPPSQYSTAGLECLNSSFIQPPPEELLAENQDLRWHIASLENEHPEILQSHSRSSLSPSQLPSLPSPSKRSWSQPLAEPLLDHANPPMRTPASGFWHLAQNYGAAACIDEGYDCLQHLMREQDSQENNSAFGRRMGAARRERHALCQAASSDSRPVPAVDYPPAVLAQGDNPPSPDPLSSASSDDHSRSHSHTRSGTGPGTSADALVLCPTPNARMPVDSRDPLGIGRRSHELQEARMGSTHLHLPAPLQIPYAPAAHLGSMPSYTICSTPGWSLLSALLWPISCLLPWYHGPSRPIDFAAHSGLRHIPKEAIVAISSSALNVDFDLNNTASGPLWGLVLREPHTLLATPTSPHRDARTPSKQHNSLQQIPTPPYVTSLQTRCVLGTGGLHSNTTLPPTSKTRSVRQVHDFPSPTTPAPPKPHTPSPPSPPKPPLTMRGAIVRLSSTNLDTAFDIGAGTPIQHQRPPARLRKPTGRIWGHQKQRATGHAWSRQPTTLTLTNRPTRDEGCAIALLVDQSPRGTSTTTPAPHQTPTHTRSSATKYGGVSGTKGGVGKRARAAAPLQYSYALCKHKRTLNRTPTPISPTSPNPTTPSIHDRHGARASGLDHRRLFAVEATPPLATITMKTRKRECVGRR</sequence>
<feature type="compositionally biased region" description="Polar residues" evidence="1">
    <location>
        <begin position="551"/>
        <end position="563"/>
    </location>
</feature>
<feature type="region of interest" description="Disordered" evidence="1">
    <location>
        <begin position="737"/>
        <end position="761"/>
    </location>
</feature>
<proteinExistence type="predicted"/>
<keyword evidence="3" id="KW-1185">Reference proteome</keyword>
<dbReference type="EMBL" id="ML170265">
    <property type="protein sequence ID" value="TDL15697.1"/>
    <property type="molecule type" value="Genomic_DNA"/>
</dbReference>
<gene>
    <name evidence="2" type="ORF">BD410DRAFT_844979</name>
</gene>
<name>A0A4Y7PJY3_9AGAM</name>
<evidence type="ECO:0000313" key="3">
    <source>
        <dbReference type="Proteomes" id="UP000294933"/>
    </source>
</evidence>
<feature type="compositionally biased region" description="Pro residues" evidence="1">
    <location>
        <begin position="743"/>
        <end position="752"/>
    </location>
</feature>
<feature type="region of interest" description="Disordered" evidence="1">
    <location>
        <begin position="1"/>
        <end position="95"/>
    </location>
</feature>
<organism evidence="2 3">
    <name type="scientific">Rickenella mellea</name>
    <dbReference type="NCBI Taxonomy" id="50990"/>
    <lineage>
        <taxon>Eukaryota</taxon>
        <taxon>Fungi</taxon>
        <taxon>Dikarya</taxon>
        <taxon>Basidiomycota</taxon>
        <taxon>Agaricomycotina</taxon>
        <taxon>Agaricomycetes</taxon>
        <taxon>Hymenochaetales</taxon>
        <taxon>Rickenellaceae</taxon>
        <taxon>Rickenella</taxon>
    </lineage>
</organism>
<feature type="region of interest" description="Disordered" evidence="1">
    <location>
        <begin position="549"/>
        <end position="598"/>
    </location>
</feature>
<feature type="compositionally biased region" description="Polar residues" evidence="1">
    <location>
        <begin position="521"/>
        <end position="534"/>
    </location>
</feature>
<feature type="region of interest" description="Disordered" evidence="1">
    <location>
        <begin position="209"/>
        <end position="235"/>
    </location>
</feature>